<organism evidence="2 3">
    <name type="scientific">Nesidiocoris tenuis</name>
    <dbReference type="NCBI Taxonomy" id="355587"/>
    <lineage>
        <taxon>Eukaryota</taxon>
        <taxon>Metazoa</taxon>
        <taxon>Ecdysozoa</taxon>
        <taxon>Arthropoda</taxon>
        <taxon>Hexapoda</taxon>
        <taxon>Insecta</taxon>
        <taxon>Pterygota</taxon>
        <taxon>Neoptera</taxon>
        <taxon>Paraneoptera</taxon>
        <taxon>Hemiptera</taxon>
        <taxon>Heteroptera</taxon>
        <taxon>Panheteroptera</taxon>
        <taxon>Cimicomorpha</taxon>
        <taxon>Miridae</taxon>
        <taxon>Dicyphina</taxon>
        <taxon>Nesidiocoris</taxon>
    </lineage>
</organism>
<protein>
    <submittedName>
        <fullName evidence="2">Uncharacterized protein</fullName>
    </submittedName>
</protein>
<keyword evidence="3" id="KW-1185">Reference proteome</keyword>
<evidence type="ECO:0000313" key="3">
    <source>
        <dbReference type="Proteomes" id="UP001307889"/>
    </source>
</evidence>
<accession>A0ABN7AL78</accession>
<evidence type="ECO:0000313" key="2">
    <source>
        <dbReference type="EMBL" id="BES92723.1"/>
    </source>
</evidence>
<name>A0ABN7AL78_9HEMI</name>
<reference evidence="2 3" key="1">
    <citation type="submission" date="2023-09" db="EMBL/GenBank/DDBJ databases">
        <title>Nesidiocoris tenuis whole genome shotgun sequence.</title>
        <authorList>
            <person name="Shibata T."/>
            <person name="Shimoda M."/>
            <person name="Kobayashi T."/>
            <person name="Uehara T."/>
        </authorList>
    </citation>
    <scope>NUCLEOTIDE SEQUENCE [LARGE SCALE GENOMIC DNA]</scope>
    <source>
        <strain evidence="2 3">Japan</strain>
    </source>
</reference>
<gene>
    <name evidence="2" type="ORF">NTJ_05532</name>
</gene>
<sequence>MATASTITALNVLPLVRPLPIMDHQRFFTAATAAKATLEEINSLAYKAKPHKATSLDFVSSGTIDDPSVRGRVPDKRTGFPQELTTPIGLR</sequence>
<feature type="compositionally biased region" description="Basic and acidic residues" evidence="1">
    <location>
        <begin position="67"/>
        <end position="78"/>
    </location>
</feature>
<dbReference type="Proteomes" id="UP001307889">
    <property type="component" value="Chromosome 3"/>
</dbReference>
<proteinExistence type="predicted"/>
<dbReference type="EMBL" id="AP028911">
    <property type="protein sequence ID" value="BES92723.1"/>
    <property type="molecule type" value="Genomic_DNA"/>
</dbReference>
<feature type="region of interest" description="Disordered" evidence="1">
    <location>
        <begin position="67"/>
        <end position="91"/>
    </location>
</feature>
<evidence type="ECO:0000256" key="1">
    <source>
        <dbReference type="SAM" id="MobiDB-lite"/>
    </source>
</evidence>